<accession>A0ABV6YMA5</accession>
<evidence type="ECO:0000313" key="2">
    <source>
        <dbReference type="Proteomes" id="UP001593833"/>
    </source>
</evidence>
<keyword evidence="2" id="KW-1185">Reference proteome</keyword>
<dbReference type="EMBL" id="JBHPKH010000176">
    <property type="protein sequence ID" value="MFC1573470.1"/>
    <property type="molecule type" value="Genomic_DNA"/>
</dbReference>
<proteinExistence type="predicted"/>
<organism evidence="1 2">
    <name type="scientific">Eiseniibacteriota bacterium</name>
    <dbReference type="NCBI Taxonomy" id="2212470"/>
    <lineage>
        <taxon>Bacteria</taxon>
        <taxon>Candidatus Eiseniibacteriota</taxon>
    </lineage>
</organism>
<evidence type="ECO:0000313" key="1">
    <source>
        <dbReference type="EMBL" id="MFC1573470.1"/>
    </source>
</evidence>
<protein>
    <submittedName>
        <fullName evidence="1">Uncharacterized protein</fullName>
    </submittedName>
</protein>
<dbReference type="Proteomes" id="UP001593833">
    <property type="component" value="Unassembled WGS sequence"/>
</dbReference>
<comment type="caution">
    <text evidence="1">The sequence shown here is derived from an EMBL/GenBank/DDBJ whole genome shotgun (WGS) entry which is preliminary data.</text>
</comment>
<sequence length="88" mass="9334">MRIRSVPYLSVLGMLGICIQLGCCDIHGNASGDYVGAIADQLGIDGNISRDPRFCDRDALDLRLDTLSPCGPDSCECGLMGAWPVGCE</sequence>
<gene>
    <name evidence="1" type="ORF">ACFL6M_07735</name>
</gene>
<name>A0ABV6YMA5_UNCEI</name>
<reference evidence="1 2" key="1">
    <citation type="submission" date="2024-09" db="EMBL/GenBank/DDBJ databases">
        <authorList>
            <person name="D'Angelo T."/>
        </authorList>
    </citation>
    <scope>NUCLEOTIDE SEQUENCE [LARGE SCALE GENOMIC DNA]</scope>
    <source>
        <strain evidence="1">SAG AM-320-E07</strain>
    </source>
</reference>